<sequence>MNYLKSLKRNVMTNYLWTIFEVNVVISLLFCVFKLIQRFLSFGWQRFSLLSIPIMSGIAVWVKQVSITESSWSYHIPVFELETVTISSKKTIIPYSIDYSAIWDITYWLGVILLSGWMLFNVYKVLKVFSGAKRITEDGFTLVELPDEAPASFFRFIQLPAGLSEYDREIILQHEKVHAQKYHSADRLFFETAHCLSWFNPVFLLMKKELVHIHEFEVDRIMYNKYRVGYMEFLLAYSLGTSSSIYLFTNQFMTKLTLIKRIKIMKNTSKKVLIAALALPIIAGGLTLISFTAEGDQVPQKQTPQTRSEFKRETQKESPSNRTVKQVETTQQNPISREVPNEKMVQFIPPVEKMPEITTSSLSTKAIEQETEVDKLPEYPGGMEAMTNYLVSNIRYPETAAKAKTTGKVIVSFVVTKEGKVTKAAVKRGVNKEIDAEALRVVNGMPQWIPGEKDGKKVDAEMVLPIAFAL</sequence>
<dbReference type="Pfam" id="PF05569">
    <property type="entry name" value="Peptidase_M56"/>
    <property type="match status" value="1"/>
</dbReference>
<dbReference type="Pfam" id="PF03544">
    <property type="entry name" value="TonB_C"/>
    <property type="match status" value="1"/>
</dbReference>
<keyword evidence="7" id="KW-0653">Protein transport</keyword>
<dbReference type="InterPro" id="IPR037682">
    <property type="entry name" value="TonB_C"/>
</dbReference>
<dbReference type="GO" id="GO:0015031">
    <property type="term" value="P:protein transport"/>
    <property type="evidence" value="ECO:0007669"/>
    <property type="project" value="UniProtKB-KW"/>
</dbReference>
<dbReference type="Gene3D" id="3.30.1150.10">
    <property type="match status" value="1"/>
</dbReference>
<keyword evidence="5" id="KW-0997">Cell inner membrane</keyword>
<dbReference type="InterPro" id="IPR006260">
    <property type="entry name" value="TonB/TolA_C"/>
</dbReference>
<evidence type="ECO:0000256" key="3">
    <source>
        <dbReference type="ARBA" id="ARBA00022448"/>
    </source>
</evidence>
<accession>A0A556N7V1</accession>
<gene>
    <name evidence="13" type="ORF">FO442_03680</name>
</gene>
<feature type="compositionally biased region" description="Polar residues" evidence="10">
    <location>
        <begin position="317"/>
        <end position="333"/>
    </location>
</feature>
<comment type="similarity">
    <text evidence="2">Belongs to the TonB family.</text>
</comment>
<feature type="transmembrane region" description="Helical" evidence="11">
    <location>
        <begin position="272"/>
        <end position="293"/>
    </location>
</feature>
<evidence type="ECO:0000256" key="11">
    <source>
        <dbReference type="SAM" id="Phobius"/>
    </source>
</evidence>
<evidence type="ECO:0000256" key="9">
    <source>
        <dbReference type="ARBA" id="ARBA00023136"/>
    </source>
</evidence>
<keyword evidence="4" id="KW-1003">Cell membrane</keyword>
<dbReference type="AlphaFoldDB" id="A0A556N7V1"/>
<keyword evidence="3" id="KW-0813">Transport</keyword>
<dbReference type="GO" id="GO:0098797">
    <property type="term" value="C:plasma membrane protein complex"/>
    <property type="evidence" value="ECO:0007669"/>
    <property type="project" value="TreeGrafter"/>
</dbReference>
<dbReference type="GO" id="GO:0055085">
    <property type="term" value="P:transmembrane transport"/>
    <property type="evidence" value="ECO:0007669"/>
    <property type="project" value="InterPro"/>
</dbReference>
<keyword evidence="6 11" id="KW-0812">Transmembrane</keyword>
<dbReference type="PANTHER" id="PTHR33446">
    <property type="entry name" value="PROTEIN TONB-RELATED"/>
    <property type="match status" value="1"/>
</dbReference>
<evidence type="ECO:0000313" key="13">
    <source>
        <dbReference type="EMBL" id="TSJ48252.1"/>
    </source>
</evidence>
<evidence type="ECO:0000256" key="8">
    <source>
        <dbReference type="ARBA" id="ARBA00022989"/>
    </source>
</evidence>
<dbReference type="InterPro" id="IPR008756">
    <property type="entry name" value="Peptidase_M56"/>
</dbReference>
<comment type="subcellular location">
    <subcellularLocation>
        <location evidence="1">Cell inner membrane</location>
        <topology evidence="1">Single-pass membrane protein</topology>
        <orientation evidence="1">Periplasmic side</orientation>
    </subcellularLocation>
</comment>
<evidence type="ECO:0000259" key="12">
    <source>
        <dbReference type="PROSITE" id="PS52015"/>
    </source>
</evidence>
<feature type="transmembrane region" description="Helical" evidence="11">
    <location>
        <begin position="15"/>
        <end position="36"/>
    </location>
</feature>
<evidence type="ECO:0000256" key="10">
    <source>
        <dbReference type="SAM" id="MobiDB-lite"/>
    </source>
</evidence>
<dbReference type="NCBIfam" id="TIGR01352">
    <property type="entry name" value="tonB_Cterm"/>
    <property type="match status" value="1"/>
</dbReference>
<dbReference type="OrthoDB" id="1522859at2"/>
<dbReference type="SUPFAM" id="SSF74653">
    <property type="entry name" value="TolA/TonB C-terminal domain"/>
    <property type="match status" value="1"/>
</dbReference>
<keyword evidence="9 11" id="KW-0472">Membrane</keyword>
<feature type="domain" description="TonB C-terminal" evidence="12">
    <location>
        <begin position="381"/>
        <end position="470"/>
    </location>
</feature>
<name>A0A556N7V1_9FLAO</name>
<feature type="region of interest" description="Disordered" evidence="10">
    <location>
        <begin position="297"/>
        <end position="333"/>
    </location>
</feature>
<keyword evidence="8 11" id="KW-1133">Transmembrane helix</keyword>
<protein>
    <submittedName>
        <fullName evidence="13">TonB family protein</fullName>
    </submittedName>
</protein>
<evidence type="ECO:0000256" key="4">
    <source>
        <dbReference type="ARBA" id="ARBA00022475"/>
    </source>
</evidence>
<dbReference type="EMBL" id="VLPL01000001">
    <property type="protein sequence ID" value="TSJ48252.1"/>
    <property type="molecule type" value="Genomic_DNA"/>
</dbReference>
<dbReference type="PROSITE" id="PS52015">
    <property type="entry name" value="TONB_CTD"/>
    <property type="match status" value="1"/>
</dbReference>
<dbReference type="GO" id="GO:0031992">
    <property type="term" value="F:energy transducer activity"/>
    <property type="evidence" value="ECO:0007669"/>
    <property type="project" value="TreeGrafter"/>
</dbReference>
<evidence type="ECO:0000313" key="14">
    <source>
        <dbReference type="Proteomes" id="UP000316008"/>
    </source>
</evidence>
<keyword evidence="14" id="KW-1185">Reference proteome</keyword>
<evidence type="ECO:0000256" key="1">
    <source>
        <dbReference type="ARBA" id="ARBA00004383"/>
    </source>
</evidence>
<dbReference type="PANTHER" id="PTHR33446:SF2">
    <property type="entry name" value="PROTEIN TONB"/>
    <property type="match status" value="1"/>
</dbReference>
<reference evidence="13 14" key="1">
    <citation type="submission" date="2019-07" db="EMBL/GenBank/DDBJ databases">
        <authorList>
            <person name="Huq M.A."/>
        </authorList>
    </citation>
    <scope>NUCLEOTIDE SEQUENCE [LARGE SCALE GENOMIC DNA]</scope>
    <source>
        <strain evidence="13 14">MAH-3</strain>
    </source>
</reference>
<proteinExistence type="inferred from homology"/>
<organism evidence="13 14">
    <name type="scientific">Fluviicola chungangensis</name>
    <dbReference type="NCBI Taxonomy" id="2597671"/>
    <lineage>
        <taxon>Bacteria</taxon>
        <taxon>Pseudomonadati</taxon>
        <taxon>Bacteroidota</taxon>
        <taxon>Flavobacteriia</taxon>
        <taxon>Flavobacteriales</taxon>
        <taxon>Crocinitomicaceae</taxon>
        <taxon>Fluviicola</taxon>
    </lineage>
</organism>
<evidence type="ECO:0000256" key="6">
    <source>
        <dbReference type="ARBA" id="ARBA00022692"/>
    </source>
</evidence>
<feature type="transmembrane region" description="Helical" evidence="11">
    <location>
        <begin position="105"/>
        <end position="126"/>
    </location>
</feature>
<dbReference type="InterPro" id="IPR051045">
    <property type="entry name" value="TonB-dependent_transducer"/>
</dbReference>
<comment type="caution">
    <text evidence="13">The sequence shown here is derived from an EMBL/GenBank/DDBJ whole genome shotgun (WGS) entry which is preliminary data.</text>
</comment>
<evidence type="ECO:0000256" key="2">
    <source>
        <dbReference type="ARBA" id="ARBA00006555"/>
    </source>
</evidence>
<dbReference type="Proteomes" id="UP000316008">
    <property type="component" value="Unassembled WGS sequence"/>
</dbReference>
<evidence type="ECO:0000256" key="7">
    <source>
        <dbReference type="ARBA" id="ARBA00022927"/>
    </source>
</evidence>
<evidence type="ECO:0000256" key="5">
    <source>
        <dbReference type="ARBA" id="ARBA00022519"/>
    </source>
</evidence>
<feature type="transmembrane region" description="Helical" evidence="11">
    <location>
        <begin position="233"/>
        <end position="252"/>
    </location>
</feature>